<reference evidence="4 5" key="1">
    <citation type="submission" date="2014-04" db="EMBL/GenBank/DDBJ databases">
        <title>Evolutionary Origins and Diversification of the Mycorrhizal Mutualists.</title>
        <authorList>
            <consortium name="DOE Joint Genome Institute"/>
            <consortium name="Mycorrhizal Genomics Consortium"/>
            <person name="Kohler A."/>
            <person name="Kuo A."/>
            <person name="Nagy L.G."/>
            <person name="Floudas D."/>
            <person name="Copeland A."/>
            <person name="Barry K.W."/>
            <person name="Cichocki N."/>
            <person name="Veneault-Fourrey C."/>
            <person name="LaButti K."/>
            <person name="Lindquist E.A."/>
            <person name="Lipzen A."/>
            <person name="Lundell T."/>
            <person name="Morin E."/>
            <person name="Murat C."/>
            <person name="Riley R."/>
            <person name="Ohm R."/>
            <person name="Sun H."/>
            <person name="Tunlid A."/>
            <person name="Henrissat B."/>
            <person name="Grigoriev I.V."/>
            <person name="Hibbett D.S."/>
            <person name="Martin F."/>
        </authorList>
    </citation>
    <scope>NUCLEOTIDE SEQUENCE [LARGE SCALE GENOMIC DNA]</scope>
    <source>
        <strain evidence="4 5">Koide BX008</strain>
    </source>
</reference>
<dbReference type="GO" id="GO:0061630">
    <property type="term" value="F:ubiquitin protein ligase activity"/>
    <property type="evidence" value="ECO:0007669"/>
    <property type="project" value="TreeGrafter"/>
</dbReference>
<dbReference type="EMBL" id="KN818224">
    <property type="protein sequence ID" value="KIL70284.1"/>
    <property type="molecule type" value="Genomic_DNA"/>
</dbReference>
<dbReference type="InterPro" id="IPR013083">
    <property type="entry name" value="Znf_RING/FYVE/PHD"/>
</dbReference>
<feature type="region of interest" description="Disordered" evidence="2">
    <location>
        <begin position="22"/>
        <end position="61"/>
    </location>
</feature>
<dbReference type="Pfam" id="PF13923">
    <property type="entry name" value="zf-C3HC4_2"/>
    <property type="match status" value="1"/>
</dbReference>
<dbReference type="PANTHER" id="PTHR13459:SF1">
    <property type="entry name" value="E3 UBIQUITIN-PROTEIN LIGASE RNF220 ISOFORM X1"/>
    <property type="match status" value="1"/>
</dbReference>
<dbReference type="GO" id="GO:0016567">
    <property type="term" value="P:protein ubiquitination"/>
    <property type="evidence" value="ECO:0007669"/>
    <property type="project" value="TreeGrafter"/>
</dbReference>
<evidence type="ECO:0000313" key="4">
    <source>
        <dbReference type="EMBL" id="KIL70284.1"/>
    </source>
</evidence>
<organism evidence="4 5">
    <name type="scientific">Amanita muscaria (strain Koide BX008)</name>
    <dbReference type="NCBI Taxonomy" id="946122"/>
    <lineage>
        <taxon>Eukaryota</taxon>
        <taxon>Fungi</taxon>
        <taxon>Dikarya</taxon>
        <taxon>Basidiomycota</taxon>
        <taxon>Agaricomycotina</taxon>
        <taxon>Agaricomycetes</taxon>
        <taxon>Agaricomycetidae</taxon>
        <taxon>Agaricales</taxon>
        <taxon>Pluteineae</taxon>
        <taxon>Amanitaceae</taxon>
        <taxon>Amanita</taxon>
    </lineage>
</organism>
<dbReference type="InterPro" id="IPR052443">
    <property type="entry name" value="E3_ubiq-ligase_RNF220-like"/>
</dbReference>
<feature type="compositionally biased region" description="Low complexity" evidence="2">
    <location>
        <begin position="31"/>
        <end position="53"/>
    </location>
</feature>
<proteinExistence type="predicted"/>
<sequence length="457" mass="50340">MLQIQFTRTWVYILTVATRGKKRASSRSEPETSLTKRSASSSLSPPSSDSEADSPARAETRKCPVCAESIPLRLLARHALLETERVDDIVQKIGSAESVESLDDFQVAGDTRRSALKARKSFRSHTTDTIEQATKIIQTIKRHRKQRHTRLRDLTRDIDDEPTASRPGSSRDPFASGSSTERMECPVCINIIQGDADVLEAHIDACLADQARREEAAAAMDETEGVGHIGDVTGTNKVIRLTSEILKSSGKKKGTGFHTRNPGDRDVEDDVDIDGDDLAVYGEAQFTEGDLITLAQDREPNGLNTPDEDEIIEIDSDVDEDCEHKSLHELVAEGKVNKRTTKGDGVDAVRAKMNEVMGIGDTERLDLAIAVARNKGDKTALIVALESKVKLLESMRVASTTSLLCRICLDPYTEPTVSTGCWHTCCRECWLRCLGSTKLCPICKRITSATDLRRIYL</sequence>
<accession>A0A0C2TSK9</accession>
<dbReference type="HOGENOM" id="CLU_045004_0_0_1"/>
<evidence type="ECO:0000259" key="3">
    <source>
        <dbReference type="PROSITE" id="PS50089"/>
    </source>
</evidence>
<dbReference type="InParanoid" id="A0A0C2TSK9"/>
<keyword evidence="1" id="KW-0862">Zinc</keyword>
<evidence type="ECO:0000256" key="1">
    <source>
        <dbReference type="PROSITE-ProRule" id="PRU00175"/>
    </source>
</evidence>
<feature type="region of interest" description="Disordered" evidence="2">
    <location>
        <begin position="141"/>
        <end position="180"/>
    </location>
</feature>
<feature type="compositionally biased region" description="Basic residues" evidence="2">
    <location>
        <begin position="141"/>
        <end position="150"/>
    </location>
</feature>
<dbReference type="Proteomes" id="UP000054549">
    <property type="component" value="Unassembled WGS sequence"/>
</dbReference>
<dbReference type="InterPro" id="IPR031824">
    <property type="entry name" value="RNF220_mid"/>
</dbReference>
<feature type="region of interest" description="Disordered" evidence="2">
    <location>
        <begin position="250"/>
        <end position="270"/>
    </location>
</feature>
<dbReference type="OrthoDB" id="6270329at2759"/>
<dbReference type="PANTHER" id="PTHR13459">
    <property type="entry name" value="E3 UBIQUITIN-PROTEIN LIGASE RNF220 ISOFORM X1"/>
    <property type="match status" value="1"/>
</dbReference>
<keyword evidence="1" id="KW-0863">Zinc-finger</keyword>
<dbReference type="Gene3D" id="3.30.40.10">
    <property type="entry name" value="Zinc/RING finger domain, C3HC4 (zinc finger)"/>
    <property type="match status" value="1"/>
</dbReference>
<gene>
    <name evidence="4" type="ORF">M378DRAFT_67947</name>
</gene>
<evidence type="ECO:0000256" key="2">
    <source>
        <dbReference type="SAM" id="MobiDB-lite"/>
    </source>
</evidence>
<keyword evidence="5" id="KW-1185">Reference proteome</keyword>
<dbReference type="Pfam" id="PF15926">
    <property type="entry name" value="RNF220"/>
    <property type="match status" value="1"/>
</dbReference>
<name>A0A0C2TSK9_AMAMK</name>
<dbReference type="PROSITE" id="PS50089">
    <property type="entry name" value="ZF_RING_2"/>
    <property type="match status" value="1"/>
</dbReference>
<protein>
    <recommendedName>
        <fullName evidence="3">RING-type domain-containing protein</fullName>
    </recommendedName>
</protein>
<feature type="domain" description="RING-type" evidence="3">
    <location>
        <begin position="405"/>
        <end position="444"/>
    </location>
</feature>
<evidence type="ECO:0000313" key="5">
    <source>
        <dbReference type="Proteomes" id="UP000054549"/>
    </source>
</evidence>
<dbReference type="GO" id="GO:0008270">
    <property type="term" value="F:zinc ion binding"/>
    <property type="evidence" value="ECO:0007669"/>
    <property type="project" value="UniProtKB-KW"/>
</dbReference>
<keyword evidence="1" id="KW-0479">Metal-binding</keyword>
<dbReference type="STRING" id="946122.A0A0C2TSK9"/>
<dbReference type="AlphaFoldDB" id="A0A0C2TSK9"/>
<dbReference type="SUPFAM" id="SSF57850">
    <property type="entry name" value="RING/U-box"/>
    <property type="match status" value="1"/>
</dbReference>
<dbReference type="InterPro" id="IPR001841">
    <property type="entry name" value="Znf_RING"/>
</dbReference>